<dbReference type="AlphaFoldDB" id="A0A833QW11"/>
<protein>
    <submittedName>
        <fullName evidence="3">Uncharacterized protein</fullName>
    </submittedName>
</protein>
<sequence>MDSLLRDAYEKKLNIRRHISCLMAEFKDTQIRLALQEERFALEIRNREEAEKKTKRLEEEVEALHSLLQEKDKQLQTVASSNAQNFMELDKLRQRSAPTQSTTEALSTGDPRFIKCIEKNLFGFLLEKIENIHYTLKAKEREVVTLRKKFRMLSAYWRCKIKDLETKLETNRNEDEGLKKKVLKLEVFLHQSQSQLLALQKIEAKRDETVKELAQTISSMQHNRDSNIISINGIWNAACTKCAIYVSVTVIIYFVLSRK</sequence>
<evidence type="ECO:0000256" key="1">
    <source>
        <dbReference type="SAM" id="Coils"/>
    </source>
</evidence>
<feature type="transmembrane region" description="Helical" evidence="2">
    <location>
        <begin position="234"/>
        <end position="256"/>
    </location>
</feature>
<organism evidence="3 4">
    <name type="scientific">Carex littledalei</name>
    <dbReference type="NCBI Taxonomy" id="544730"/>
    <lineage>
        <taxon>Eukaryota</taxon>
        <taxon>Viridiplantae</taxon>
        <taxon>Streptophyta</taxon>
        <taxon>Embryophyta</taxon>
        <taxon>Tracheophyta</taxon>
        <taxon>Spermatophyta</taxon>
        <taxon>Magnoliopsida</taxon>
        <taxon>Liliopsida</taxon>
        <taxon>Poales</taxon>
        <taxon>Cyperaceae</taxon>
        <taxon>Cyperoideae</taxon>
        <taxon>Cariceae</taxon>
        <taxon>Carex</taxon>
        <taxon>Carex subgen. Euthyceras</taxon>
    </lineage>
</organism>
<dbReference type="OrthoDB" id="668844at2759"/>
<keyword evidence="1" id="KW-0175">Coiled coil</keyword>
<keyword evidence="2" id="KW-0812">Transmembrane</keyword>
<dbReference type="PANTHER" id="PTHR48145">
    <property type="entry name" value="NUCLEAR ENVELOPE-ASSOCIATED PROTEIN 1"/>
    <property type="match status" value="1"/>
</dbReference>
<gene>
    <name evidence="3" type="ORF">FCM35_KLT09184</name>
</gene>
<dbReference type="PANTHER" id="PTHR48145:SF5">
    <property type="entry name" value="NUCLEAR ENVELOPE-ASSOCIATED PROTEIN 2"/>
    <property type="match status" value="1"/>
</dbReference>
<keyword evidence="4" id="KW-1185">Reference proteome</keyword>
<keyword evidence="2" id="KW-0472">Membrane</keyword>
<evidence type="ECO:0000313" key="3">
    <source>
        <dbReference type="EMBL" id="KAF3326104.1"/>
    </source>
</evidence>
<dbReference type="InterPro" id="IPR049932">
    <property type="entry name" value="NEAP1-4"/>
</dbReference>
<reference evidence="3" key="1">
    <citation type="submission" date="2020-01" db="EMBL/GenBank/DDBJ databases">
        <title>Genome sequence of Kobresia littledalei, the first chromosome-level genome in the family Cyperaceae.</title>
        <authorList>
            <person name="Qu G."/>
        </authorList>
    </citation>
    <scope>NUCLEOTIDE SEQUENCE</scope>
    <source>
        <strain evidence="3">C.B.Clarke</strain>
        <tissue evidence="3">Leaf</tissue>
    </source>
</reference>
<accession>A0A833QW11</accession>
<evidence type="ECO:0000256" key="2">
    <source>
        <dbReference type="SAM" id="Phobius"/>
    </source>
</evidence>
<name>A0A833QW11_9POAL</name>
<keyword evidence="2" id="KW-1133">Transmembrane helix</keyword>
<evidence type="ECO:0000313" key="4">
    <source>
        <dbReference type="Proteomes" id="UP000623129"/>
    </source>
</evidence>
<proteinExistence type="predicted"/>
<dbReference type="EMBL" id="SWLB01000019">
    <property type="protein sequence ID" value="KAF3326104.1"/>
    <property type="molecule type" value="Genomic_DNA"/>
</dbReference>
<comment type="caution">
    <text evidence="3">The sequence shown here is derived from an EMBL/GenBank/DDBJ whole genome shotgun (WGS) entry which is preliminary data.</text>
</comment>
<feature type="coiled-coil region" evidence="1">
    <location>
        <begin position="33"/>
        <end position="74"/>
    </location>
</feature>
<dbReference type="Proteomes" id="UP000623129">
    <property type="component" value="Unassembled WGS sequence"/>
</dbReference>